<dbReference type="EMBL" id="CAADFZ010000063">
    <property type="protein sequence ID" value="VFK65458.1"/>
    <property type="molecule type" value="Genomic_DNA"/>
</dbReference>
<sequence>MKLGEGFDSKGSTIRLGGEIERDSSISWAEIESAHTAIDNDNAAEIGIFMSTFRFLLPNNFSFGYIRLAHNHILLFSYLESLRQNDQKSETVISSAARNLWH</sequence>
<proteinExistence type="predicted"/>
<evidence type="ECO:0000313" key="2">
    <source>
        <dbReference type="EMBL" id="VFK72410.1"/>
    </source>
</evidence>
<accession>A0A451AHE3</accession>
<organism evidence="1">
    <name type="scientific">Candidatus Kentrum sp. UNK</name>
    <dbReference type="NCBI Taxonomy" id="2126344"/>
    <lineage>
        <taxon>Bacteria</taxon>
        <taxon>Pseudomonadati</taxon>
        <taxon>Pseudomonadota</taxon>
        <taxon>Gammaproteobacteria</taxon>
        <taxon>Candidatus Kentrum</taxon>
    </lineage>
</organism>
<dbReference type="AlphaFoldDB" id="A0A451AHE3"/>
<gene>
    <name evidence="1" type="ORF">BECKUNK1418G_GA0071005_106311</name>
    <name evidence="2" type="ORF">BECKUNK1418H_GA0071006_11135</name>
</gene>
<protein>
    <submittedName>
        <fullName evidence="1">Uncharacterized protein</fullName>
    </submittedName>
</protein>
<reference evidence="1" key="1">
    <citation type="submission" date="2019-02" db="EMBL/GenBank/DDBJ databases">
        <authorList>
            <person name="Gruber-Vodicka R. H."/>
            <person name="Seah K. B. B."/>
        </authorList>
    </citation>
    <scope>NUCLEOTIDE SEQUENCE</scope>
    <source>
        <strain evidence="2">BECK_BY19</strain>
        <strain evidence="1">BECK_BY8</strain>
    </source>
</reference>
<name>A0A451AHE3_9GAMM</name>
<dbReference type="EMBL" id="CAADGD010000113">
    <property type="protein sequence ID" value="VFK72410.1"/>
    <property type="molecule type" value="Genomic_DNA"/>
</dbReference>
<evidence type="ECO:0000313" key="1">
    <source>
        <dbReference type="EMBL" id="VFK65458.1"/>
    </source>
</evidence>